<keyword evidence="4" id="KW-0788">Thiol protease</keyword>
<evidence type="ECO:0000256" key="2">
    <source>
        <dbReference type="ARBA" id="ARBA00022670"/>
    </source>
</evidence>
<protein>
    <submittedName>
        <fullName evidence="6">C40 family peptidase</fullName>
    </submittedName>
</protein>
<reference evidence="6 7" key="1">
    <citation type="submission" date="2020-11" db="EMBL/GenBank/DDBJ databases">
        <title>Treponema Peruensis nv. sp., first commensal Treponema isolated from human feces.</title>
        <authorList>
            <person name="Belkhou C."/>
            <person name="Raes J."/>
        </authorList>
    </citation>
    <scope>NUCLEOTIDE SEQUENCE [LARGE SCALE GENOMIC DNA]</scope>
    <source>
        <strain evidence="6 7">RCC2812</strain>
    </source>
</reference>
<evidence type="ECO:0000256" key="4">
    <source>
        <dbReference type="ARBA" id="ARBA00022807"/>
    </source>
</evidence>
<feature type="domain" description="NlpC/P60" evidence="5">
    <location>
        <begin position="41"/>
        <end position="180"/>
    </location>
</feature>
<dbReference type="RefSeq" id="WP_198442398.1">
    <property type="nucleotide sequence ID" value="NZ_CBCSHE010000008.1"/>
</dbReference>
<dbReference type="Proteomes" id="UP000595224">
    <property type="component" value="Chromosome"/>
</dbReference>
<organism evidence="6 7">
    <name type="scientific">Treponema peruense</name>
    <dbReference type="NCBI Taxonomy" id="2787628"/>
    <lineage>
        <taxon>Bacteria</taxon>
        <taxon>Pseudomonadati</taxon>
        <taxon>Spirochaetota</taxon>
        <taxon>Spirochaetia</taxon>
        <taxon>Spirochaetales</taxon>
        <taxon>Treponemataceae</taxon>
        <taxon>Treponema</taxon>
    </lineage>
</organism>
<evidence type="ECO:0000256" key="3">
    <source>
        <dbReference type="ARBA" id="ARBA00022801"/>
    </source>
</evidence>
<evidence type="ECO:0000313" key="7">
    <source>
        <dbReference type="Proteomes" id="UP000595224"/>
    </source>
</evidence>
<dbReference type="PANTHER" id="PTHR47053:SF1">
    <property type="entry name" value="MUREIN DD-ENDOPEPTIDASE MEPH-RELATED"/>
    <property type="match status" value="1"/>
</dbReference>
<dbReference type="Pfam" id="PF00877">
    <property type="entry name" value="NLPC_P60"/>
    <property type="match status" value="1"/>
</dbReference>
<keyword evidence="7" id="KW-1185">Reference proteome</keyword>
<keyword evidence="2" id="KW-0645">Protease</keyword>
<dbReference type="InterPro" id="IPR000064">
    <property type="entry name" value="NLP_P60_dom"/>
</dbReference>
<dbReference type="SUPFAM" id="SSF54001">
    <property type="entry name" value="Cysteine proteinases"/>
    <property type="match status" value="1"/>
</dbReference>
<evidence type="ECO:0000256" key="1">
    <source>
        <dbReference type="ARBA" id="ARBA00007074"/>
    </source>
</evidence>
<dbReference type="EMBL" id="CP064936">
    <property type="protein sequence ID" value="QQA00693.1"/>
    <property type="molecule type" value="Genomic_DNA"/>
</dbReference>
<dbReference type="PANTHER" id="PTHR47053">
    <property type="entry name" value="MUREIN DD-ENDOPEPTIDASE MEPH-RELATED"/>
    <property type="match status" value="1"/>
</dbReference>
<evidence type="ECO:0000313" key="6">
    <source>
        <dbReference type="EMBL" id="QQA00693.1"/>
    </source>
</evidence>
<keyword evidence="3" id="KW-0378">Hydrolase</keyword>
<dbReference type="InterPro" id="IPR038765">
    <property type="entry name" value="Papain-like_cys_pep_sf"/>
</dbReference>
<proteinExistence type="inferred from homology"/>
<sequence>MNYSKYNRENLVAARRIFITAAFVLFAMFRIMPLAAAPRVSEQRQALITYALKLQGTPYVYGGDSPENGMDCSGFVTYVAANSVGVQLPRTAHSLYTATKRIKPQEREPGDLVFFKNDPASERITHVGIYCGVYHGKNRAFEGRRVFVSAVSDGPKTGVQLTLMSQKFWKGHFFAYGRFLPSTKEYNAAVKIKNEAAK</sequence>
<gene>
    <name evidence="6" type="ORF">IWA51_10595</name>
</gene>
<evidence type="ECO:0000259" key="5">
    <source>
        <dbReference type="PROSITE" id="PS51935"/>
    </source>
</evidence>
<dbReference type="KEGG" id="tper:IWA51_10595"/>
<comment type="similarity">
    <text evidence="1">Belongs to the peptidase C40 family.</text>
</comment>
<dbReference type="PROSITE" id="PS51935">
    <property type="entry name" value="NLPC_P60"/>
    <property type="match status" value="1"/>
</dbReference>
<name>A0A7T3RCN0_9SPIR</name>
<dbReference type="GO" id="GO:0008234">
    <property type="term" value="F:cysteine-type peptidase activity"/>
    <property type="evidence" value="ECO:0007669"/>
    <property type="project" value="UniProtKB-KW"/>
</dbReference>
<dbReference type="Gene3D" id="3.90.1720.10">
    <property type="entry name" value="endopeptidase domain like (from Nostoc punctiforme)"/>
    <property type="match status" value="1"/>
</dbReference>
<dbReference type="GO" id="GO:0006508">
    <property type="term" value="P:proteolysis"/>
    <property type="evidence" value="ECO:0007669"/>
    <property type="project" value="UniProtKB-KW"/>
</dbReference>
<dbReference type="AlphaFoldDB" id="A0A7T3RCN0"/>
<accession>A0A7T3RCN0</accession>
<dbReference type="InterPro" id="IPR051202">
    <property type="entry name" value="Peptidase_C40"/>
</dbReference>